<organism evidence="7 8">
    <name type="scientific">Pleionea mediterranea</name>
    <dbReference type="NCBI Taxonomy" id="523701"/>
    <lineage>
        <taxon>Bacteria</taxon>
        <taxon>Pseudomonadati</taxon>
        <taxon>Pseudomonadota</taxon>
        <taxon>Gammaproteobacteria</taxon>
        <taxon>Oceanospirillales</taxon>
        <taxon>Pleioneaceae</taxon>
        <taxon>Pleionea</taxon>
    </lineage>
</organism>
<dbReference type="GO" id="GO:0042597">
    <property type="term" value="C:periplasmic space"/>
    <property type="evidence" value="ECO:0007669"/>
    <property type="project" value="UniProtKB-SubCell"/>
</dbReference>
<dbReference type="PANTHER" id="PTHR34820:SF4">
    <property type="entry name" value="INNER MEMBRANE PROTEIN YEBZ"/>
    <property type="match status" value="1"/>
</dbReference>
<keyword evidence="8" id="KW-1185">Reference proteome</keyword>
<dbReference type="AlphaFoldDB" id="A0A316FYW4"/>
<comment type="subcellular location">
    <subcellularLocation>
        <location evidence="1">Cell envelope</location>
    </subcellularLocation>
    <subcellularLocation>
        <location evidence="5">Periplasm</location>
    </subcellularLocation>
</comment>
<dbReference type="InterPro" id="IPR032694">
    <property type="entry name" value="CopC/D"/>
</dbReference>
<dbReference type="InterPro" id="IPR014755">
    <property type="entry name" value="Cu-Rt/internalin_Ig-like"/>
</dbReference>
<comment type="function">
    <text evidence="5">Involved in copper resistance.</text>
</comment>
<dbReference type="GO" id="GO:0005886">
    <property type="term" value="C:plasma membrane"/>
    <property type="evidence" value="ECO:0007669"/>
    <property type="project" value="TreeGrafter"/>
</dbReference>
<comment type="caution">
    <text evidence="7">The sequence shown here is derived from an EMBL/GenBank/DDBJ whole genome shotgun (WGS) entry which is preliminary data.</text>
</comment>
<name>A0A316FYW4_9GAMM</name>
<evidence type="ECO:0000313" key="7">
    <source>
        <dbReference type="EMBL" id="PWK47327.1"/>
    </source>
</evidence>
<dbReference type="SUPFAM" id="SSF81296">
    <property type="entry name" value="E set domains"/>
    <property type="match status" value="1"/>
</dbReference>
<evidence type="ECO:0000313" key="8">
    <source>
        <dbReference type="Proteomes" id="UP000245790"/>
    </source>
</evidence>
<dbReference type="Proteomes" id="UP000245790">
    <property type="component" value="Unassembled WGS sequence"/>
</dbReference>
<evidence type="ECO:0000256" key="5">
    <source>
        <dbReference type="RuleBase" id="RU369037"/>
    </source>
</evidence>
<evidence type="ECO:0000256" key="2">
    <source>
        <dbReference type="ARBA" id="ARBA00022723"/>
    </source>
</evidence>
<dbReference type="GO" id="GO:0046688">
    <property type="term" value="P:response to copper ion"/>
    <property type="evidence" value="ECO:0007669"/>
    <property type="project" value="UniProtKB-UniRule"/>
</dbReference>
<sequence length="120" mass="13465">MNIKKIVFWTLLLVVWGFNLDALAHSTLSSSSPDNGAVLTEVPDKLELKFKSKVKLIKVTLIHNQENEVPVLLESNKGFASSFSVELPVLNSGKYQVSWMVMGKDTHKITGDFTFELKKK</sequence>
<evidence type="ECO:0000259" key="6">
    <source>
        <dbReference type="Pfam" id="PF04234"/>
    </source>
</evidence>
<dbReference type="GO" id="GO:0030313">
    <property type="term" value="C:cell envelope"/>
    <property type="evidence" value="ECO:0007669"/>
    <property type="project" value="UniProtKB-SubCell"/>
</dbReference>
<dbReference type="EMBL" id="QGGU01000011">
    <property type="protein sequence ID" value="PWK47327.1"/>
    <property type="molecule type" value="Genomic_DNA"/>
</dbReference>
<comment type="similarity">
    <text evidence="5">Belongs to the CopC family.</text>
</comment>
<dbReference type="Gene3D" id="2.60.40.1220">
    <property type="match status" value="1"/>
</dbReference>
<dbReference type="OrthoDB" id="5568545at2"/>
<proteinExistence type="inferred from homology"/>
<dbReference type="InterPro" id="IPR007348">
    <property type="entry name" value="CopC_dom"/>
</dbReference>
<evidence type="ECO:0000256" key="1">
    <source>
        <dbReference type="ARBA" id="ARBA00004196"/>
    </source>
</evidence>
<accession>A0A316FYW4</accession>
<dbReference type="GO" id="GO:0006825">
    <property type="term" value="P:copper ion transport"/>
    <property type="evidence" value="ECO:0007669"/>
    <property type="project" value="InterPro"/>
</dbReference>
<dbReference type="GO" id="GO:0005507">
    <property type="term" value="F:copper ion binding"/>
    <property type="evidence" value="ECO:0007669"/>
    <property type="project" value="UniProtKB-UniRule"/>
</dbReference>
<feature type="domain" description="CopC" evidence="6">
    <location>
        <begin position="25"/>
        <end position="116"/>
    </location>
</feature>
<reference evidence="7 8" key="1">
    <citation type="submission" date="2018-05" db="EMBL/GenBank/DDBJ databases">
        <title>Genomic Encyclopedia of Type Strains, Phase IV (KMG-IV): sequencing the most valuable type-strain genomes for metagenomic binning, comparative biology and taxonomic classification.</title>
        <authorList>
            <person name="Goeker M."/>
        </authorList>
    </citation>
    <scope>NUCLEOTIDE SEQUENCE [LARGE SCALE GENOMIC DNA]</scope>
    <source>
        <strain evidence="7 8">DSM 25350</strain>
    </source>
</reference>
<dbReference type="RefSeq" id="WP_109764578.1">
    <property type="nucleotide sequence ID" value="NZ_QGGU01000011.1"/>
</dbReference>
<dbReference type="Pfam" id="PF04234">
    <property type="entry name" value="CopC"/>
    <property type="match status" value="1"/>
</dbReference>
<evidence type="ECO:0000256" key="3">
    <source>
        <dbReference type="ARBA" id="ARBA00022729"/>
    </source>
</evidence>
<dbReference type="InterPro" id="IPR014756">
    <property type="entry name" value="Ig_E-set"/>
</dbReference>
<keyword evidence="5" id="KW-0574">Periplasm</keyword>
<dbReference type="PANTHER" id="PTHR34820">
    <property type="entry name" value="INNER MEMBRANE PROTEIN YEBZ"/>
    <property type="match status" value="1"/>
</dbReference>
<gene>
    <name evidence="7" type="ORF">C8D97_11172</name>
</gene>
<keyword evidence="2 5" id="KW-0479">Metal-binding</keyword>
<evidence type="ECO:0000256" key="4">
    <source>
        <dbReference type="ARBA" id="ARBA00023008"/>
    </source>
</evidence>
<keyword evidence="4 5" id="KW-0186">Copper</keyword>
<protein>
    <recommendedName>
        <fullName evidence="5">Copper resistance protein C</fullName>
    </recommendedName>
</protein>
<keyword evidence="3 5" id="KW-0732">Signal</keyword>